<sequence>MDVCRFAASLGNRYALTQVTPRRFRDVYRDKCKMQVNVVPVKTISISVRQSQFCSVVWVAGDEYHRETFIVRSWVIGLMISASKSA</sequence>
<name>A0A2D0INL4_XENBU</name>
<dbReference type="EMBL" id="NIBS01000038">
    <property type="protein sequence ID" value="PHM23405.1"/>
    <property type="molecule type" value="Genomic_DNA"/>
</dbReference>
<accession>A0A2D0INL4</accession>
<protein>
    <submittedName>
        <fullName evidence="1">Uncharacterized protein</fullName>
    </submittedName>
</protein>
<dbReference type="AlphaFoldDB" id="A0A2D0INL4"/>
<reference evidence="1 2" key="1">
    <citation type="journal article" date="2017" name="Nat. Microbiol.">
        <title>Natural product diversity associated with the nematode symbionts Photorhabdus and Xenorhabdus.</title>
        <authorList>
            <person name="Tobias N.J."/>
            <person name="Wolff H."/>
            <person name="Djahanschiri B."/>
            <person name="Grundmann F."/>
            <person name="Kronenwerth M."/>
            <person name="Shi Y.M."/>
            <person name="Simonyi S."/>
            <person name="Grun P."/>
            <person name="Shapiro-Ilan D."/>
            <person name="Pidot S.J."/>
            <person name="Stinear T.P."/>
            <person name="Ebersberger I."/>
            <person name="Bode H.B."/>
        </authorList>
    </citation>
    <scope>NUCLEOTIDE SEQUENCE [LARGE SCALE GENOMIC DNA]</scope>
    <source>
        <strain evidence="1 2">DSM 16342</strain>
    </source>
</reference>
<organism evidence="1 2">
    <name type="scientific">Xenorhabdus budapestensis</name>
    <dbReference type="NCBI Taxonomy" id="290110"/>
    <lineage>
        <taxon>Bacteria</taxon>
        <taxon>Pseudomonadati</taxon>
        <taxon>Pseudomonadota</taxon>
        <taxon>Gammaproteobacteria</taxon>
        <taxon>Enterobacterales</taxon>
        <taxon>Morganellaceae</taxon>
        <taxon>Xenorhabdus</taxon>
    </lineage>
</organism>
<evidence type="ECO:0000313" key="2">
    <source>
        <dbReference type="Proteomes" id="UP000225833"/>
    </source>
</evidence>
<evidence type="ECO:0000313" key="1">
    <source>
        <dbReference type="EMBL" id="PHM23405.1"/>
    </source>
</evidence>
<gene>
    <name evidence="1" type="ORF">Xbud_03586</name>
</gene>
<comment type="caution">
    <text evidence="1">The sequence shown here is derived from an EMBL/GenBank/DDBJ whole genome shotgun (WGS) entry which is preliminary data.</text>
</comment>
<dbReference type="Proteomes" id="UP000225833">
    <property type="component" value="Unassembled WGS sequence"/>
</dbReference>
<proteinExistence type="predicted"/>